<feature type="non-terminal residue" evidence="2">
    <location>
        <position position="318"/>
    </location>
</feature>
<dbReference type="RefSeq" id="XP_022236897.1">
    <property type="nucleotide sequence ID" value="XM_022381189.1"/>
</dbReference>
<keyword evidence="1" id="KW-1185">Reference proteome</keyword>
<evidence type="ECO:0000313" key="1">
    <source>
        <dbReference type="Proteomes" id="UP000694941"/>
    </source>
</evidence>
<proteinExistence type="predicted"/>
<sequence>MCYRKLVQPPSKMNNQLYWKNSTEDNVSKKTKQENLNFSLEKEGKKTFVSENKAIPHVQVSSEKKKKKKIKYGEDKTKSKCEVTCPLVTGNLKDNQVNGIMEIDESPKSRVIELLNAAGFTADNREETCYNLGLKSKENKLSRAKLPQRKLQRSKKLLHSQSTPDFSQVSHSDSELLKLVFNKPATKTILSEKNSHTSLSADSEPLVLSEKPLKKFRRFSIRKLLEFDKFHNQEISSYFKAVDDKEIPVINISDSKDDVTCATKDNEESIKQVKNIKEMTDEQLRCIFNKSLSFLQEVHDGKIFNQRHEDFVRGGQAS</sequence>
<protein>
    <submittedName>
        <fullName evidence="2">Uncharacterized protein LOC111084477</fullName>
    </submittedName>
</protein>
<dbReference type="GeneID" id="111084477"/>
<reference evidence="2" key="1">
    <citation type="submission" date="2025-08" db="UniProtKB">
        <authorList>
            <consortium name="RefSeq"/>
        </authorList>
    </citation>
    <scope>IDENTIFICATION</scope>
    <source>
        <tissue evidence="2">Muscle</tissue>
    </source>
</reference>
<organism evidence="1 2">
    <name type="scientific">Limulus polyphemus</name>
    <name type="common">Atlantic horseshoe crab</name>
    <dbReference type="NCBI Taxonomy" id="6850"/>
    <lineage>
        <taxon>Eukaryota</taxon>
        <taxon>Metazoa</taxon>
        <taxon>Ecdysozoa</taxon>
        <taxon>Arthropoda</taxon>
        <taxon>Chelicerata</taxon>
        <taxon>Merostomata</taxon>
        <taxon>Xiphosura</taxon>
        <taxon>Limulidae</taxon>
        <taxon>Limulus</taxon>
    </lineage>
</organism>
<accession>A0ABM1RZU2</accession>
<evidence type="ECO:0000313" key="2">
    <source>
        <dbReference type="RefSeq" id="XP_022236897.1"/>
    </source>
</evidence>
<name>A0ABM1RZU2_LIMPO</name>
<gene>
    <name evidence="2" type="primary">LOC111084477</name>
</gene>
<dbReference type="Proteomes" id="UP000694941">
    <property type="component" value="Unplaced"/>
</dbReference>